<name>A0A4R0S2F1_9APHY</name>
<gene>
    <name evidence="2" type="ORF">EIP91_002900</name>
</gene>
<evidence type="ECO:0000313" key="3">
    <source>
        <dbReference type="Proteomes" id="UP000292702"/>
    </source>
</evidence>
<comment type="caution">
    <text evidence="2">The sequence shown here is derived from an EMBL/GenBank/DDBJ whole genome shotgun (WGS) entry which is preliminary data.</text>
</comment>
<dbReference type="EMBL" id="RWJN01000019">
    <property type="protein sequence ID" value="TCD70554.1"/>
    <property type="molecule type" value="Genomic_DNA"/>
</dbReference>
<dbReference type="AlphaFoldDB" id="A0A4R0S2F1"/>
<sequence length="159" mass="17630">MPILSTDAVKGPSAQLRAVLRWLDAVTTSHDADALAAVLTDDYTHIFLPKSLGLPSYDKPSFIEYAQNVLMPLLTEYNTTIHEVIQTEDKVVVHSTSIGRASTGHTYTSEIMVIAHVVPDLDGEYKIKAFSEFADSNLVADFYFAQVKRQEEAELVKDV</sequence>
<dbReference type="InterPro" id="IPR032710">
    <property type="entry name" value="NTF2-like_dom_sf"/>
</dbReference>
<dbReference type="Gene3D" id="3.10.450.50">
    <property type="match status" value="1"/>
</dbReference>
<dbReference type="InterPro" id="IPR037401">
    <property type="entry name" value="SnoaL-like"/>
</dbReference>
<dbReference type="STRING" id="92696.A0A4R0S2F1"/>
<proteinExistence type="predicted"/>
<evidence type="ECO:0000313" key="2">
    <source>
        <dbReference type="EMBL" id="TCD70554.1"/>
    </source>
</evidence>
<dbReference type="Pfam" id="PF12680">
    <property type="entry name" value="SnoaL_2"/>
    <property type="match status" value="1"/>
</dbReference>
<dbReference type="SUPFAM" id="SSF54427">
    <property type="entry name" value="NTF2-like"/>
    <property type="match status" value="1"/>
</dbReference>
<dbReference type="Proteomes" id="UP000292702">
    <property type="component" value="Unassembled WGS sequence"/>
</dbReference>
<accession>A0A4R0S2F1</accession>
<keyword evidence="3" id="KW-1185">Reference proteome</keyword>
<protein>
    <recommendedName>
        <fullName evidence="1">SnoaL-like domain-containing protein</fullName>
    </recommendedName>
</protein>
<dbReference type="OrthoDB" id="3758478at2759"/>
<organism evidence="2 3">
    <name type="scientific">Steccherinum ochraceum</name>
    <dbReference type="NCBI Taxonomy" id="92696"/>
    <lineage>
        <taxon>Eukaryota</taxon>
        <taxon>Fungi</taxon>
        <taxon>Dikarya</taxon>
        <taxon>Basidiomycota</taxon>
        <taxon>Agaricomycotina</taxon>
        <taxon>Agaricomycetes</taxon>
        <taxon>Polyporales</taxon>
        <taxon>Steccherinaceae</taxon>
        <taxon>Steccherinum</taxon>
    </lineage>
</organism>
<evidence type="ECO:0000259" key="1">
    <source>
        <dbReference type="Pfam" id="PF12680"/>
    </source>
</evidence>
<feature type="domain" description="SnoaL-like" evidence="1">
    <location>
        <begin position="19"/>
        <end position="117"/>
    </location>
</feature>
<reference evidence="2 3" key="1">
    <citation type="submission" date="2018-11" db="EMBL/GenBank/DDBJ databases">
        <title>Genome assembly of Steccherinum ochraceum LE-BIN_3174, the white-rot fungus of the Steccherinaceae family (The Residual Polyporoid clade, Polyporales, Basidiomycota).</title>
        <authorList>
            <person name="Fedorova T.V."/>
            <person name="Glazunova O.A."/>
            <person name="Landesman E.O."/>
            <person name="Moiseenko K.V."/>
            <person name="Psurtseva N.V."/>
            <person name="Savinova O.S."/>
            <person name="Shakhova N.V."/>
            <person name="Tyazhelova T.V."/>
            <person name="Vasina D.V."/>
        </authorList>
    </citation>
    <scope>NUCLEOTIDE SEQUENCE [LARGE SCALE GENOMIC DNA]</scope>
    <source>
        <strain evidence="2 3">LE-BIN_3174</strain>
    </source>
</reference>